<name>A0A1V9FSA0_9BACT</name>
<dbReference type="PROSITE" id="PS50930">
    <property type="entry name" value="HTH_LYTTR"/>
    <property type="match status" value="1"/>
</dbReference>
<dbReference type="AlphaFoldDB" id="A0A1V9FSA0"/>
<keyword evidence="3" id="KW-1185">Reference proteome</keyword>
<gene>
    <name evidence="2" type="ORF">A3860_05720</name>
</gene>
<organism evidence="2 3">
    <name type="scientific">Niastella vici</name>
    <dbReference type="NCBI Taxonomy" id="1703345"/>
    <lineage>
        <taxon>Bacteria</taxon>
        <taxon>Pseudomonadati</taxon>
        <taxon>Bacteroidota</taxon>
        <taxon>Chitinophagia</taxon>
        <taxon>Chitinophagales</taxon>
        <taxon>Chitinophagaceae</taxon>
        <taxon>Niastella</taxon>
    </lineage>
</organism>
<dbReference type="RefSeq" id="WP_081151665.1">
    <property type="nucleotide sequence ID" value="NZ_LVYD01000058.1"/>
</dbReference>
<dbReference type="STRING" id="1703345.A3860_05720"/>
<dbReference type="Proteomes" id="UP000192796">
    <property type="component" value="Unassembled WGS sequence"/>
</dbReference>
<evidence type="ECO:0000313" key="2">
    <source>
        <dbReference type="EMBL" id="OQP61210.1"/>
    </source>
</evidence>
<dbReference type="Pfam" id="PF04397">
    <property type="entry name" value="LytTR"/>
    <property type="match status" value="1"/>
</dbReference>
<accession>A0A1V9FSA0</accession>
<proteinExistence type="predicted"/>
<dbReference type="EMBL" id="LVYD01000058">
    <property type="protein sequence ID" value="OQP61210.1"/>
    <property type="molecule type" value="Genomic_DNA"/>
</dbReference>
<comment type="caution">
    <text evidence="2">The sequence shown here is derived from an EMBL/GenBank/DDBJ whole genome shotgun (WGS) entry which is preliminary data.</text>
</comment>
<dbReference type="GO" id="GO:0003677">
    <property type="term" value="F:DNA binding"/>
    <property type="evidence" value="ECO:0007669"/>
    <property type="project" value="InterPro"/>
</dbReference>
<reference evidence="2 3" key="1">
    <citation type="submission" date="2016-03" db="EMBL/GenBank/DDBJ databases">
        <title>Niastella vici sp. nov., isolated from farmland soil.</title>
        <authorList>
            <person name="Chen L."/>
            <person name="Wang D."/>
            <person name="Yang S."/>
            <person name="Wang G."/>
        </authorList>
    </citation>
    <scope>NUCLEOTIDE SEQUENCE [LARGE SCALE GENOMIC DNA]</scope>
    <source>
        <strain evidence="2 3">DJ57</strain>
    </source>
</reference>
<protein>
    <recommendedName>
        <fullName evidence="1">HTH LytTR-type domain-containing protein</fullName>
    </recommendedName>
</protein>
<evidence type="ECO:0000313" key="3">
    <source>
        <dbReference type="Proteomes" id="UP000192796"/>
    </source>
</evidence>
<dbReference type="InterPro" id="IPR007492">
    <property type="entry name" value="LytTR_DNA-bd_dom"/>
</dbReference>
<dbReference type="Gene3D" id="2.40.50.1020">
    <property type="entry name" value="LytTr DNA-binding domain"/>
    <property type="match status" value="1"/>
</dbReference>
<feature type="domain" description="HTH LytTR-type" evidence="1">
    <location>
        <begin position="1"/>
        <end position="33"/>
    </location>
</feature>
<sequence length="67" mass="7594">MNLKTIHQKVPAATFLRVSKSYVVNKEYIESFDNHNIYIGETEIPLGEVYRAAFFDNYAGGFMSGEA</sequence>
<evidence type="ECO:0000259" key="1">
    <source>
        <dbReference type="PROSITE" id="PS50930"/>
    </source>
</evidence>
<dbReference type="OrthoDB" id="679591at2"/>